<reference evidence="2" key="2">
    <citation type="journal article" date="2021" name="PeerJ">
        <title>Extensive microbial diversity within the chicken gut microbiome revealed by metagenomics and culture.</title>
        <authorList>
            <person name="Gilroy R."/>
            <person name="Ravi A."/>
            <person name="Getino M."/>
            <person name="Pursley I."/>
            <person name="Horton D.L."/>
            <person name="Alikhan N.F."/>
            <person name="Baker D."/>
            <person name="Gharbi K."/>
            <person name="Hall N."/>
            <person name="Watson M."/>
            <person name="Adriaenssens E.M."/>
            <person name="Foster-Nyarko E."/>
            <person name="Jarju S."/>
            <person name="Secka A."/>
            <person name="Antonio M."/>
            <person name="Oren A."/>
            <person name="Chaudhuri R.R."/>
            <person name="La Ragione R."/>
            <person name="Hildebrand F."/>
            <person name="Pallen M.J."/>
        </authorList>
    </citation>
    <scope>NUCLEOTIDE SEQUENCE</scope>
    <source>
        <strain evidence="2">CHK195-15760</strain>
    </source>
</reference>
<proteinExistence type="predicted"/>
<keyword evidence="1" id="KW-1133">Transmembrane helix</keyword>
<comment type="caution">
    <text evidence="2">The sequence shown here is derived from an EMBL/GenBank/DDBJ whole genome shotgun (WGS) entry which is preliminary data.</text>
</comment>
<dbReference type="Proteomes" id="UP000824093">
    <property type="component" value="Unassembled WGS sequence"/>
</dbReference>
<evidence type="ECO:0000313" key="3">
    <source>
        <dbReference type="Proteomes" id="UP000824093"/>
    </source>
</evidence>
<name>A0A9D1S9T6_9FIRM</name>
<evidence type="ECO:0000313" key="2">
    <source>
        <dbReference type="EMBL" id="HIU51802.1"/>
    </source>
</evidence>
<protein>
    <submittedName>
        <fullName evidence="2">Uncharacterized protein</fullName>
    </submittedName>
</protein>
<dbReference type="EMBL" id="DVNH01000027">
    <property type="protein sequence ID" value="HIU51802.1"/>
    <property type="molecule type" value="Genomic_DNA"/>
</dbReference>
<sequence>MKIYDKDMYNKQEEMRNVIIVVVAFLVGFFVGYMANSFTSAKEENKIENDLNNVTASIHRTYDSLS</sequence>
<reference evidence="2" key="1">
    <citation type="submission" date="2020-10" db="EMBL/GenBank/DDBJ databases">
        <authorList>
            <person name="Gilroy R."/>
        </authorList>
    </citation>
    <scope>NUCLEOTIDE SEQUENCE</scope>
    <source>
        <strain evidence="2">CHK195-15760</strain>
    </source>
</reference>
<accession>A0A9D1S9T6</accession>
<organism evidence="2 3">
    <name type="scientific">Candidatus Merdicola faecigallinarum</name>
    <dbReference type="NCBI Taxonomy" id="2840862"/>
    <lineage>
        <taxon>Bacteria</taxon>
        <taxon>Bacillati</taxon>
        <taxon>Bacillota</taxon>
        <taxon>Clostridia</taxon>
        <taxon>Candidatus Merdicola</taxon>
    </lineage>
</organism>
<keyword evidence="1" id="KW-0472">Membrane</keyword>
<keyword evidence="1" id="KW-0812">Transmembrane</keyword>
<feature type="transmembrane region" description="Helical" evidence="1">
    <location>
        <begin position="18"/>
        <end position="35"/>
    </location>
</feature>
<gene>
    <name evidence="2" type="ORF">IAB70_04165</name>
</gene>
<dbReference type="AlphaFoldDB" id="A0A9D1S9T6"/>
<evidence type="ECO:0000256" key="1">
    <source>
        <dbReference type="SAM" id="Phobius"/>
    </source>
</evidence>